<name>A0A8S5V759_9CAUD</name>
<protein>
    <submittedName>
        <fullName evidence="1">Uncharacterized protein</fullName>
    </submittedName>
</protein>
<sequence>MILLLSYMTNVELLNLMQIKQKLPKIYLMLLKM</sequence>
<proteinExistence type="predicted"/>
<reference evidence="1" key="1">
    <citation type="journal article" date="2021" name="Proc. Natl. Acad. Sci. U.S.A.">
        <title>A Catalog of Tens of Thousands of Viruses from Human Metagenomes Reveals Hidden Associations with Chronic Diseases.</title>
        <authorList>
            <person name="Tisza M.J."/>
            <person name="Buck C.B."/>
        </authorList>
    </citation>
    <scope>NUCLEOTIDE SEQUENCE</scope>
    <source>
        <strain evidence="1">CtXt06</strain>
    </source>
</reference>
<dbReference type="EMBL" id="BK016209">
    <property type="protein sequence ID" value="DAG02447.1"/>
    <property type="molecule type" value="Genomic_DNA"/>
</dbReference>
<organism evidence="1">
    <name type="scientific">CrAss-like virus sp. ctXt06</name>
    <dbReference type="NCBI Taxonomy" id="2825837"/>
    <lineage>
        <taxon>Viruses</taxon>
        <taxon>Duplodnaviria</taxon>
        <taxon>Heunggongvirae</taxon>
        <taxon>Uroviricota</taxon>
        <taxon>Caudoviricetes</taxon>
        <taxon>Crassvirales</taxon>
    </lineage>
</organism>
<evidence type="ECO:0000313" key="1">
    <source>
        <dbReference type="EMBL" id="DAG02447.1"/>
    </source>
</evidence>
<accession>A0A8S5V759</accession>